<dbReference type="VEuPathDB" id="FungiDB:AO090026000137"/>
<sequence>MRGFGGNQRDFGAGDNGMNGFSGERQEGVDEMDVDEMDVDEMDVDEMDMDEMDMDEMDVDEMDVDESNAGRDRGAWEESEDIQRGVTEGGQMSTSHRDIQCRRMELIREHEYLWQALGA</sequence>
<evidence type="ECO:0000313" key="2">
    <source>
        <dbReference type="EMBL" id="BAE59631.1"/>
    </source>
</evidence>
<dbReference type="RefSeq" id="XP_023090913.1">
    <property type="nucleotide sequence ID" value="XM_023236199.1"/>
</dbReference>
<dbReference type="HOGENOM" id="CLU_2120606_0_0_1"/>
<evidence type="ECO:0000313" key="3">
    <source>
        <dbReference type="Proteomes" id="UP000006564"/>
    </source>
</evidence>
<gene>
    <name evidence="2" type="ORF">AO090026000137</name>
</gene>
<evidence type="ECO:0000256" key="1">
    <source>
        <dbReference type="SAM" id="MobiDB-lite"/>
    </source>
</evidence>
<feature type="region of interest" description="Disordered" evidence="1">
    <location>
        <begin position="65"/>
        <end position="97"/>
    </location>
</feature>
<keyword evidence="3" id="KW-1185">Reference proteome</keyword>
<organism evidence="2 3">
    <name type="scientific">Aspergillus oryzae (strain ATCC 42149 / RIB 40)</name>
    <name type="common">Yellow koji mold</name>
    <dbReference type="NCBI Taxonomy" id="510516"/>
    <lineage>
        <taxon>Eukaryota</taxon>
        <taxon>Fungi</taxon>
        <taxon>Dikarya</taxon>
        <taxon>Ascomycota</taxon>
        <taxon>Pezizomycotina</taxon>
        <taxon>Eurotiomycetes</taxon>
        <taxon>Eurotiomycetidae</taxon>
        <taxon>Eurotiales</taxon>
        <taxon>Aspergillaceae</taxon>
        <taxon>Aspergillus</taxon>
        <taxon>Aspergillus subgen. Circumdati</taxon>
    </lineage>
</organism>
<proteinExistence type="predicted"/>
<name>Q2UFN4_ASPOR</name>
<dbReference type="AlphaFoldDB" id="Q2UFN4"/>
<dbReference type="EMBL" id="BA000051">
    <property type="protein sequence ID" value="BAE59631.1"/>
    <property type="molecule type" value="Genomic_DNA"/>
</dbReference>
<dbReference type="Proteomes" id="UP000006564">
    <property type="component" value="Chromosome 3"/>
</dbReference>
<dbReference type="KEGG" id="aor:AO090026000137"/>
<reference evidence="2 3" key="1">
    <citation type="journal article" date="2005" name="Nature">
        <title>Genome sequencing and analysis of Aspergillus oryzae.</title>
        <authorList>
            <person name="Machida M."/>
            <person name="Asai K."/>
            <person name="Sano M."/>
            <person name="Tanaka T."/>
            <person name="Kumagai T."/>
            <person name="Terai G."/>
            <person name="Kusumoto K."/>
            <person name="Arima T."/>
            <person name="Akita O."/>
            <person name="Kashiwagi Y."/>
            <person name="Abe K."/>
            <person name="Gomi K."/>
            <person name="Horiuchi H."/>
            <person name="Kitamoto K."/>
            <person name="Kobayashi T."/>
            <person name="Takeuchi M."/>
            <person name="Denning D.W."/>
            <person name="Galagan J.E."/>
            <person name="Nierman W.C."/>
            <person name="Yu J."/>
            <person name="Archer D.B."/>
            <person name="Bennett J.W."/>
            <person name="Bhatnagar D."/>
            <person name="Cleveland T.E."/>
            <person name="Fedorova N.D."/>
            <person name="Gotoh O."/>
            <person name="Horikawa H."/>
            <person name="Hosoyama A."/>
            <person name="Ichinomiya M."/>
            <person name="Igarashi R."/>
            <person name="Iwashita K."/>
            <person name="Juvvadi P.R."/>
            <person name="Kato M."/>
            <person name="Kato Y."/>
            <person name="Kin T."/>
            <person name="Kokubun A."/>
            <person name="Maeda H."/>
            <person name="Maeyama N."/>
            <person name="Maruyama J."/>
            <person name="Nagasaki H."/>
            <person name="Nakajima T."/>
            <person name="Oda K."/>
            <person name="Okada K."/>
            <person name="Paulsen I."/>
            <person name="Sakamoto K."/>
            <person name="Sawano T."/>
            <person name="Takahashi M."/>
            <person name="Takase K."/>
            <person name="Terabayashi Y."/>
            <person name="Wortman J."/>
            <person name="Yamada O."/>
            <person name="Yamagata Y."/>
            <person name="Anazawa H."/>
            <person name="Hata Y."/>
            <person name="Koide Y."/>
            <person name="Komori T."/>
            <person name="Koyama Y."/>
            <person name="Minetoki T."/>
            <person name="Suharnan S."/>
            <person name="Tanaka A."/>
            <person name="Isono K."/>
            <person name="Kuhara S."/>
            <person name="Ogasawara N."/>
            <person name="Kikuchi H."/>
        </authorList>
    </citation>
    <scope>NUCLEOTIDE SEQUENCE [LARGE SCALE GENOMIC DNA]</scope>
    <source>
        <strain evidence="3">ATCC 42149 / RIB 40</strain>
    </source>
</reference>
<protein>
    <submittedName>
        <fullName evidence="2">DNA, SC026</fullName>
    </submittedName>
</protein>
<dbReference type="GeneID" id="5993661"/>
<accession>Q2UFN4</accession>
<dbReference type="EMBL" id="AP007159">
    <property type="protein sequence ID" value="BAE59631.1"/>
    <property type="molecule type" value="Genomic_DNA"/>
</dbReference>
<feature type="region of interest" description="Disordered" evidence="1">
    <location>
        <begin position="1"/>
        <end position="36"/>
    </location>
</feature>